<accession>A0A8D9LT97</accession>
<gene>
    <name evidence="2" type="ORF">BRAPAZ1V2_A01P00470.2</name>
</gene>
<dbReference type="Gramene" id="A01p00470.2_BraZ1">
    <property type="protein sequence ID" value="A01p00470.2_BraZ1.CDS.1"/>
    <property type="gene ID" value="A01g00470.2_BraZ1"/>
</dbReference>
<keyword evidence="1" id="KW-0812">Transmembrane</keyword>
<dbReference type="AlphaFoldDB" id="A0A8D9LT97"/>
<protein>
    <submittedName>
        <fullName evidence="2">Uncharacterized protein</fullName>
    </submittedName>
</protein>
<evidence type="ECO:0000313" key="3">
    <source>
        <dbReference type="Proteomes" id="UP000694005"/>
    </source>
</evidence>
<feature type="transmembrane region" description="Helical" evidence="1">
    <location>
        <begin position="12"/>
        <end position="36"/>
    </location>
</feature>
<evidence type="ECO:0000313" key="2">
    <source>
        <dbReference type="EMBL" id="CAG7885971.1"/>
    </source>
</evidence>
<keyword evidence="1" id="KW-1133">Transmembrane helix</keyword>
<proteinExistence type="predicted"/>
<reference evidence="2 3" key="1">
    <citation type="submission" date="2021-07" db="EMBL/GenBank/DDBJ databases">
        <authorList>
            <consortium name="Genoscope - CEA"/>
            <person name="William W."/>
        </authorList>
    </citation>
    <scope>NUCLEOTIDE SEQUENCE [LARGE SCALE GENOMIC DNA]</scope>
</reference>
<feature type="transmembrane region" description="Helical" evidence="1">
    <location>
        <begin position="48"/>
        <end position="66"/>
    </location>
</feature>
<dbReference type="Proteomes" id="UP000694005">
    <property type="component" value="Chromosome A01"/>
</dbReference>
<organism evidence="2 3">
    <name type="scientific">Brassica campestris</name>
    <name type="common">Field mustard</name>
    <dbReference type="NCBI Taxonomy" id="3711"/>
    <lineage>
        <taxon>Eukaryota</taxon>
        <taxon>Viridiplantae</taxon>
        <taxon>Streptophyta</taxon>
        <taxon>Embryophyta</taxon>
        <taxon>Tracheophyta</taxon>
        <taxon>Spermatophyta</taxon>
        <taxon>Magnoliopsida</taxon>
        <taxon>eudicotyledons</taxon>
        <taxon>Gunneridae</taxon>
        <taxon>Pentapetalae</taxon>
        <taxon>rosids</taxon>
        <taxon>malvids</taxon>
        <taxon>Brassicales</taxon>
        <taxon>Brassicaceae</taxon>
        <taxon>Brassiceae</taxon>
        <taxon>Brassica</taxon>
    </lineage>
</organism>
<sequence length="69" mass="7929">MQLLSFLGCLRSFYSVFSSICLVLLLCLVFNYAGVLDICSKLLDSHCFLYWRGLFCSNSTLIFVLIKLY</sequence>
<keyword evidence="1" id="KW-0472">Membrane</keyword>
<evidence type="ECO:0000256" key="1">
    <source>
        <dbReference type="SAM" id="Phobius"/>
    </source>
</evidence>
<name>A0A8D9LT97_BRACM</name>
<dbReference type="EMBL" id="LS974617">
    <property type="protein sequence ID" value="CAG7885971.1"/>
    <property type="molecule type" value="Genomic_DNA"/>
</dbReference>